<evidence type="ECO:0000313" key="2">
    <source>
        <dbReference type="EMBL" id="PIZ35122.1"/>
    </source>
</evidence>
<name>A0A2M7T613_9ACTN</name>
<comment type="caution">
    <text evidence="2">The sequence shown here is derived from an EMBL/GenBank/DDBJ whole genome shotgun (WGS) entry which is preliminary data.</text>
</comment>
<dbReference type="PANTHER" id="PTHR43948:SF10">
    <property type="entry name" value="MRJ, ISOFORM E"/>
    <property type="match status" value="1"/>
</dbReference>
<dbReference type="InterPro" id="IPR036869">
    <property type="entry name" value="J_dom_sf"/>
</dbReference>
<dbReference type="Pfam" id="PF00226">
    <property type="entry name" value="DnaJ"/>
    <property type="match status" value="1"/>
</dbReference>
<evidence type="ECO:0000313" key="3">
    <source>
        <dbReference type="Proteomes" id="UP000230956"/>
    </source>
</evidence>
<dbReference type="RefSeq" id="WP_286678453.1">
    <property type="nucleotide sequence ID" value="NZ_MNXI01000083.1"/>
</dbReference>
<dbReference type="GO" id="GO:0051082">
    <property type="term" value="F:unfolded protein binding"/>
    <property type="evidence" value="ECO:0007669"/>
    <property type="project" value="TreeGrafter"/>
</dbReference>
<reference evidence="3" key="1">
    <citation type="submission" date="2017-09" db="EMBL/GenBank/DDBJ databases">
        <title>Depth-based differentiation of microbial function through sediment-hosted aquifers and enrichment of novel symbionts in the deep terrestrial subsurface.</title>
        <authorList>
            <person name="Probst A.J."/>
            <person name="Ladd B."/>
            <person name="Jarett J.K."/>
            <person name="Geller-Mcgrath D.E."/>
            <person name="Sieber C.M.K."/>
            <person name="Emerson J.B."/>
            <person name="Anantharaman K."/>
            <person name="Thomas B.C."/>
            <person name="Malmstrom R."/>
            <person name="Stieglmeier M."/>
            <person name="Klingl A."/>
            <person name="Woyke T."/>
            <person name="Ryan C.M."/>
            <person name="Banfield J.F."/>
        </authorList>
    </citation>
    <scope>NUCLEOTIDE SEQUENCE [LARGE SCALE GENOMIC DNA]</scope>
</reference>
<organism evidence="2 3">
    <name type="scientific">Candidatus Aquicultor secundus</name>
    <dbReference type="NCBI Taxonomy" id="1973895"/>
    <lineage>
        <taxon>Bacteria</taxon>
        <taxon>Bacillati</taxon>
        <taxon>Actinomycetota</taxon>
        <taxon>Candidatus Aquicultoria</taxon>
        <taxon>Candidatus Aquicultorales</taxon>
        <taxon>Candidatus Aquicultoraceae</taxon>
        <taxon>Candidatus Aquicultor</taxon>
    </lineage>
</organism>
<dbReference type="PRINTS" id="PR00625">
    <property type="entry name" value="JDOMAIN"/>
</dbReference>
<dbReference type="PROSITE" id="PS50076">
    <property type="entry name" value="DNAJ_2"/>
    <property type="match status" value="1"/>
</dbReference>
<dbReference type="Proteomes" id="UP000230956">
    <property type="component" value="Unassembled WGS sequence"/>
</dbReference>
<dbReference type="PANTHER" id="PTHR43948">
    <property type="entry name" value="DNAJ HOMOLOG SUBFAMILY B"/>
    <property type="match status" value="1"/>
</dbReference>
<dbReference type="SMART" id="SM00271">
    <property type="entry name" value="DnaJ"/>
    <property type="match status" value="1"/>
</dbReference>
<dbReference type="GO" id="GO:0044183">
    <property type="term" value="F:protein folding chaperone"/>
    <property type="evidence" value="ECO:0007669"/>
    <property type="project" value="TreeGrafter"/>
</dbReference>
<dbReference type="AlphaFoldDB" id="A0A2M7T613"/>
<dbReference type="Gene3D" id="1.10.287.110">
    <property type="entry name" value="DnaJ domain"/>
    <property type="match status" value="1"/>
</dbReference>
<dbReference type="GO" id="GO:0005737">
    <property type="term" value="C:cytoplasm"/>
    <property type="evidence" value="ECO:0007669"/>
    <property type="project" value="TreeGrafter"/>
</dbReference>
<dbReference type="GO" id="GO:0051087">
    <property type="term" value="F:protein-folding chaperone binding"/>
    <property type="evidence" value="ECO:0007669"/>
    <property type="project" value="TreeGrafter"/>
</dbReference>
<proteinExistence type="predicted"/>
<dbReference type="EMBL" id="PFNG01000253">
    <property type="protein sequence ID" value="PIZ35122.1"/>
    <property type="molecule type" value="Genomic_DNA"/>
</dbReference>
<protein>
    <recommendedName>
        <fullName evidence="1">J domain-containing protein</fullName>
    </recommendedName>
</protein>
<sequence>MVDYYKILEVDPEASKEVIDKAYRALSLKYHPDKHPDEHKEAATRKWLEIRKAYEVISNDKERAAYNDIRKRETIDLFLNEGLLGLVRKYLKNT</sequence>
<gene>
    <name evidence="2" type="ORF">COY37_10935</name>
</gene>
<evidence type="ECO:0000259" key="1">
    <source>
        <dbReference type="PROSITE" id="PS50076"/>
    </source>
</evidence>
<accession>A0A2M7T613</accession>
<dbReference type="SUPFAM" id="SSF46565">
    <property type="entry name" value="Chaperone J-domain"/>
    <property type="match status" value="1"/>
</dbReference>
<dbReference type="CDD" id="cd06257">
    <property type="entry name" value="DnaJ"/>
    <property type="match status" value="1"/>
</dbReference>
<feature type="domain" description="J" evidence="1">
    <location>
        <begin position="3"/>
        <end position="70"/>
    </location>
</feature>
<dbReference type="InterPro" id="IPR001623">
    <property type="entry name" value="DnaJ_domain"/>
</dbReference>